<name>A0A840NB21_9BRAD</name>
<proteinExistence type="predicted"/>
<dbReference type="SUPFAM" id="SSF51735">
    <property type="entry name" value="NAD(P)-binding Rossmann-fold domains"/>
    <property type="match status" value="1"/>
</dbReference>
<reference evidence="1 2" key="1">
    <citation type="submission" date="2020-08" db="EMBL/GenBank/DDBJ databases">
        <title>Genomic Encyclopedia of Type Strains, Phase IV (KMG-IV): sequencing the most valuable type-strain genomes for metagenomic binning, comparative biology and taxonomic classification.</title>
        <authorList>
            <person name="Goeker M."/>
        </authorList>
    </citation>
    <scope>NUCLEOTIDE SEQUENCE [LARGE SCALE GENOMIC DNA]</scope>
    <source>
        <strain evidence="1 2">DSM 17498</strain>
    </source>
</reference>
<evidence type="ECO:0000313" key="2">
    <source>
        <dbReference type="Proteomes" id="UP000521227"/>
    </source>
</evidence>
<accession>A0A840NB21</accession>
<sequence length="60" mass="6366">MARSAAPFSMIFAKPRFKGEFGLVNPSYPEIDGVTAADSIGKLDFAPELVVITAPARSIP</sequence>
<gene>
    <name evidence="1" type="ORF">HNQ36_004979</name>
</gene>
<dbReference type="EMBL" id="JACHIJ010000010">
    <property type="protein sequence ID" value="MBB5054968.1"/>
    <property type="molecule type" value="Genomic_DNA"/>
</dbReference>
<dbReference type="Proteomes" id="UP000521227">
    <property type="component" value="Unassembled WGS sequence"/>
</dbReference>
<dbReference type="InterPro" id="IPR036291">
    <property type="entry name" value="NAD(P)-bd_dom_sf"/>
</dbReference>
<evidence type="ECO:0000313" key="1">
    <source>
        <dbReference type="EMBL" id="MBB5054968.1"/>
    </source>
</evidence>
<organism evidence="1 2">
    <name type="scientific">Afipia massiliensis</name>
    <dbReference type="NCBI Taxonomy" id="211460"/>
    <lineage>
        <taxon>Bacteria</taxon>
        <taxon>Pseudomonadati</taxon>
        <taxon>Pseudomonadota</taxon>
        <taxon>Alphaproteobacteria</taxon>
        <taxon>Hyphomicrobiales</taxon>
        <taxon>Nitrobacteraceae</taxon>
        <taxon>Afipia</taxon>
    </lineage>
</organism>
<dbReference type="AlphaFoldDB" id="A0A840NB21"/>
<comment type="caution">
    <text evidence="1">The sequence shown here is derived from an EMBL/GenBank/DDBJ whole genome shotgun (WGS) entry which is preliminary data.</text>
</comment>
<dbReference type="Gene3D" id="3.40.50.720">
    <property type="entry name" value="NAD(P)-binding Rossmann-like Domain"/>
    <property type="match status" value="1"/>
</dbReference>
<protein>
    <submittedName>
        <fullName evidence="1">Acyl-CoA synthetase (NDP forming)</fullName>
    </submittedName>
</protein>